<dbReference type="Pfam" id="PF07683">
    <property type="entry name" value="CobW_C"/>
    <property type="match status" value="1"/>
</dbReference>
<evidence type="ECO:0000313" key="11">
    <source>
        <dbReference type="Proteomes" id="UP001224775"/>
    </source>
</evidence>
<dbReference type="InterPro" id="IPR036627">
    <property type="entry name" value="CobW-likC_sf"/>
</dbReference>
<comment type="similarity">
    <text evidence="6">Belongs to the SIMIBI class G3E GTPase family. ZNG1 subfamily.</text>
</comment>
<dbReference type="Proteomes" id="UP001224775">
    <property type="component" value="Unassembled WGS sequence"/>
</dbReference>
<name>A0AAD9D7Q5_9STRA</name>
<evidence type="ECO:0000256" key="1">
    <source>
        <dbReference type="ARBA" id="ARBA00022741"/>
    </source>
</evidence>
<dbReference type="InterPro" id="IPR027417">
    <property type="entry name" value="P-loop_NTPase"/>
</dbReference>
<dbReference type="AlphaFoldDB" id="A0AAD9D7Q5"/>
<dbReference type="GO" id="GO:0005737">
    <property type="term" value="C:cytoplasm"/>
    <property type="evidence" value="ECO:0007669"/>
    <property type="project" value="TreeGrafter"/>
</dbReference>
<sequence length="497" mass="54128">MNAAIIEDGDDAASEDDEIPTLCDLDESAAATDDDEQLPPVPVTILTGFLGSGKTSLVRHILSSKQHQKRIAVIENEFGGGESDMNLAERLGLQVNDASTLSVETMIAKDGTDGSSLADFIELPNGCICCTVKDSLVETLESLLAKRTDLDYIIIECSGMADPGPVASVFWLDDALESRLRLDGVVTLIDAKNILHQLQSTSSTSSKHGGDGDGGDEAARQIAYADRIIVNKIDLLNGDSSTIQSVIDKIKDINPTASMRQTTFSNIDIDWVLDANCFDAERAKDVDVAFQQSVPSKAIIGCFNPKCTIDHSASLEFCGLCETDSSSPSVTLHQHTNTVGTIALFNAGSIDLHKLNSWLASLLWPNQDEMDKVLRARLEESLRKEPENPPPKVSTEGDGSIIYRVKGVISVQHSIDSTGNVVSNDFDEDGRMSSFINERDGLDKRRYILQAVHDLWDVTASTNLFWDPNDTRCCKIIVIGKRLDEKALQEGFIKCFS</sequence>
<keyword evidence="5" id="KW-0143">Chaperone</keyword>
<comment type="catalytic activity">
    <reaction evidence="7">
        <text>GTP + H2O = GDP + phosphate + H(+)</text>
        <dbReference type="Rhea" id="RHEA:19669"/>
        <dbReference type="ChEBI" id="CHEBI:15377"/>
        <dbReference type="ChEBI" id="CHEBI:15378"/>
        <dbReference type="ChEBI" id="CHEBI:37565"/>
        <dbReference type="ChEBI" id="CHEBI:43474"/>
        <dbReference type="ChEBI" id="CHEBI:58189"/>
    </reaction>
    <physiologicalReaction direction="left-to-right" evidence="7">
        <dbReference type="Rhea" id="RHEA:19670"/>
    </physiologicalReaction>
</comment>
<evidence type="ECO:0000256" key="6">
    <source>
        <dbReference type="ARBA" id="ARBA00034320"/>
    </source>
</evidence>
<dbReference type="InterPro" id="IPR003495">
    <property type="entry name" value="CobW/HypB/UreG_nucleotide-bd"/>
</dbReference>
<dbReference type="GO" id="GO:0005525">
    <property type="term" value="F:GTP binding"/>
    <property type="evidence" value="ECO:0007669"/>
    <property type="project" value="UniProtKB-KW"/>
</dbReference>
<evidence type="ECO:0000256" key="2">
    <source>
        <dbReference type="ARBA" id="ARBA00022801"/>
    </source>
</evidence>
<dbReference type="SUPFAM" id="SSF90002">
    <property type="entry name" value="Hypothetical protein YjiA, C-terminal domain"/>
    <property type="match status" value="1"/>
</dbReference>
<evidence type="ECO:0000259" key="8">
    <source>
        <dbReference type="Pfam" id="PF02492"/>
    </source>
</evidence>
<dbReference type="Gene3D" id="3.30.1220.10">
    <property type="entry name" value="CobW-like, C-terminal domain"/>
    <property type="match status" value="1"/>
</dbReference>
<evidence type="ECO:0000256" key="3">
    <source>
        <dbReference type="ARBA" id="ARBA00022833"/>
    </source>
</evidence>
<evidence type="ECO:0000256" key="4">
    <source>
        <dbReference type="ARBA" id="ARBA00023134"/>
    </source>
</evidence>
<keyword evidence="1" id="KW-0547">Nucleotide-binding</keyword>
<reference evidence="10" key="1">
    <citation type="submission" date="2023-06" db="EMBL/GenBank/DDBJ databases">
        <title>Survivors Of The Sea: Transcriptome response of Skeletonema marinoi to long-term dormancy.</title>
        <authorList>
            <person name="Pinder M.I.M."/>
            <person name="Kourtchenko O."/>
            <person name="Robertson E.K."/>
            <person name="Larsson T."/>
            <person name="Maumus F."/>
            <person name="Osuna-Cruz C.M."/>
            <person name="Vancaester E."/>
            <person name="Stenow R."/>
            <person name="Vandepoele K."/>
            <person name="Ploug H."/>
            <person name="Bruchert V."/>
            <person name="Godhe A."/>
            <person name="Topel M."/>
        </authorList>
    </citation>
    <scope>NUCLEOTIDE SEQUENCE</scope>
    <source>
        <strain evidence="10">R05AC</strain>
    </source>
</reference>
<proteinExistence type="inferred from homology"/>
<dbReference type="EMBL" id="JATAAI010000030">
    <property type="protein sequence ID" value="KAK1735975.1"/>
    <property type="molecule type" value="Genomic_DNA"/>
</dbReference>
<keyword evidence="11" id="KW-1185">Reference proteome</keyword>
<evidence type="ECO:0000313" key="10">
    <source>
        <dbReference type="EMBL" id="KAK1735975.1"/>
    </source>
</evidence>
<feature type="domain" description="CobW/HypB/UreG nucleotide-binding" evidence="8">
    <location>
        <begin position="42"/>
        <end position="259"/>
    </location>
</feature>
<keyword evidence="4" id="KW-0342">GTP-binding</keyword>
<protein>
    <submittedName>
        <fullName evidence="10">CobW C-terminal domain-containing protein</fullName>
        <ecNumber evidence="10">3.6.5.-</ecNumber>
    </submittedName>
</protein>
<accession>A0AAD9D7Q5</accession>
<dbReference type="InterPro" id="IPR011629">
    <property type="entry name" value="CobW-like_C"/>
</dbReference>
<dbReference type="PANTHER" id="PTHR13748:SF31">
    <property type="entry name" value="ZINC-REGULATED GTPASE METALLOPROTEIN ACTIVATOR 1A-RELATED"/>
    <property type="match status" value="1"/>
</dbReference>
<keyword evidence="2 10" id="KW-0378">Hydrolase</keyword>
<dbReference type="Gene3D" id="3.40.50.300">
    <property type="entry name" value="P-loop containing nucleotide triphosphate hydrolases"/>
    <property type="match status" value="1"/>
</dbReference>
<evidence type="ECO:0000259" key="9">
    <source>
        <dbReference type="Pfam" id="PF07683"/>
    </source>
</evidence>
<organism evidence="10 11">
    <name type="scientific">Skeletonema marinoi</name>
    <dbReference type="NCBI Taxonomy" id="267567"/>
    <lineage>
        <taxon>Eukaryota</taxon>
        <taxon>Sar</taxon>
        <taxon>Stramenopiles</taxon>
        <taxon>Ochrophyta</taxon>
        <taxon>Bacillariophyta</taxon>
        <taxon>Coscinodiscophyceae</taxon>
        <taxon>Thalassiosirophycidae</taxon>
        <taxon>Thalassiosirales</taxon>
        <taxon>Skeletonemataceae</taxon>
        <taxon>Skeletonema</taxon>
        <taxon>Skeletonema marinoi-dohrnii complex</taxon>
    </lineage>
</organism>
<comment type="caution">
    <text evidence="10">The sequence shown here is derived from an EMBL/GenBank/DDBJ whole genome shotgun (WGS) entry which is preliminary data.</text>
</comment>
<dbReference type="SUPFAM" id="SSF52540">
    <property type="entry name" value="P-loop containing nucleoside triphosphate hydrolases"/>
    <property type="match status" value="1"/>
</dbReference>
<dbReference type="GO" id="GO:0016787">
    <property type="term" value="F:hydrolase activity"/>
    <property type="evidence" value="ECO:0007669"/>
    <property type="project" value="UniProtKB-KW"/>
</dbReference>
<dbReference type="PANTHER" id="PTHR13748">
    <property type="entry name" value="COBW-RELATED"/>
    <property type="match status" value="1"/>
</dbReference>
<evidence type="ECO:0000256" key="7">
    <source>
        <dbReference type="ARBA" id="ARBA00049117"/>
    </source>
</evidence>
<feature type="domain" description="CobW C-terminal" evidence="9">
    <location>
        <begin position="444"/>
        <end position="495"/>
    </location>
</feature>
<dbReference type="EC" id="3.6.5.-" evidence="10"/>
<gene>
    <name evidence="10" type="ORF">QTG54_013111</name>
</gene>
<evidence type="ECO:0000256" key="5">
    <source>
        <dbReference type="ARBA" id="ARBA00023186"/>
    </source>
</evidence>
<dbReference type="Pfam" id="PF02492">
    <property type="entry name" value="cobW"/>
    <property type="match status" value="1"/>
</dbReference>
<dbReference type="InterPro" id="IPR051316">
    <property type="entry name" value="Zinc-reg_GTPase_activator"/>
</dbReference>
<keyword evidence="3" id="KW-0862">Zinc</keyword>
<dbReference type="CDD" id="cd03112">
    <property type="entry name" value="CobW-like"/>
    <property type="match status" value="1"/>
</dbReference>